<dbReference type="PANTHER" id="PTHR48207">
    <property type="entry name" value="SUCCINATE--HYDROXYMETHYLGLUTARATE COA-TRANSFERASE"/>
    <property type="match status" value="1"/>
</dbReference>
<name>A0A261SJP8_9BORD</name>
<sequence length="402" mass="44555">MSGPLTGVRIVDMTTVLMGPYATQILGDLGADVIKVEPPAGDNVRSIGPARHEGMSGLFLHCNRNKRDIVLDLKHPEGKTALLKLVESADVFIYNVRPQAMARLGLDYETLAAVNPGIVYVGAYGYGQTGPYASKPAYDDLIQGAVGIPALTMRAGSDVPRYAPLAMVDRIMGLNVANAVSAALFHRERTGEGQRIDIPMFETMAAFVLSDHMMGYTFEPPLSPPGYSRLLNEFRKPYRTRDGHVCVLVYNDKQWKTFFTLIGRPELMEQDPRFSTISKRTENIRELYRMVAEVMATRTTAEWLVLLEEADIPVMPMNTMESLIEDPHLNAVGFFQEVDHPSEGRVRQMAVGSTWSRTQPAFRSHAPRFGQHSDQVLREAGYGEEEIAALVEQGVTVLDKPG</sequence>
<dbReference type="Gene3D" id="3.40.50.10540">
    <property type="entry name" value="Crotonobetainyl-coa:carnitine coa-transferase, domain 1"/>
    <property type="match status" value="1"/>
</dbReference>
<dbReference type="Pfam" id="PF02515">
    <property type="entry name" value="CoA_transf_3"/>
    <property type="match status" value="1"/>
</dbReference>
<evidence type="ECO:0000313" key="3">
    <source>
        <dbReference type="Proteomes" id="UP000216020"/>
    </source>
</evidence>
<evidence type="ECO:0000256" key="1">
    <source>
        <dbReference type="ARBA" id="ARBA00022679"/>
    </source>
</evidence>
<accession>A0A261SJP8</accession>
<dbReference type="Gene3D" id="3.30.1540.10">
    <property type="entry name" value="formyl-coa transferase, domain 3"/>
    <property type="match status" value="1"/>
</dbReference>
<keyword evidence="1 2" id="KW-0808">Transferase</keyword>
<evidence type="ECO:0000313" key="2">
    <source>
        <dbReference type="EMBL" id="OZI37227.1"/>
    </source>
</evidence>
<reference evidence="3" key="1">
    <citation type="submission" date="2017-05" db="EMBL/GenBank/DDBJ databases">
        <title>Complete and WGS of Bordetella genogroups.</title>
        <authorList>
            <person name="Spilker T."/>
            <person name="Lipuma J."/>
        </authorList>
    </citation>
    <scope>NUCLEOTIDE SEQUENCE [LARGE SCALE GENOMIC DNA]</scope>
    <source>
        <strain evidence="3">AU16122</strain>
    </source>
</reference>
<proteinExistence type="predicted"/>
<dbReference type="SUPFAM" id="SSF89796">
    <property type="entry name" value="CoA-transferase family III (CaiB/BaiF)"/>
    <property type="match status" value="1"/>
</dbReference>
<protein>
    <submittedName>
        <fullName evidence="2">CoA transferase</fullName>
    </submittedName>
</protein>
<dbReference type="EMBL" id="NEVM01000001">
    <property type="protein sequence ID" value="OZI37227.1"/>
    <property type="molecule type" value="Genomic_DNA"/>
</dbReference>
<dbReference type="InterPro" id="IPR003673">
    <property type="entry name" value="CoA-Trfase_fam_III"/>
</dbReference>
<dbReference type="PANTHER" id="PTHR48207:SF4">
    <property type="entry name" value="BLL6097 PROTEIN"/>
    <property type="match status" value="1"/>
</dbReference>
<dbReference type="InterPro" id="IPR044855">
    <property type="entry name" value="CoA-Trfase_III_dom3_sf"/>
</dbReference>
<organism evidence="2 3">
    <name type="scientific">Bordetella genomosp. 10</name>
    <dbReference type="NCBI Taxonomy" id="1416804"/>
    <lineage>
        <taxon>Bacteria</taxon>
        <taxon>Pseudomonadati</taxon>
        <taxon>Pseudomonadota</taxon>
        <taxon>Betaproteobacteria</taxon>
        <taxon>Burkholderiales</taxon>
        <taxon>Alcaligenaceae</taxon>
        <taxon>Bordetella</taxon>
    </lineage>
</organism>
<dbReference type="InterPro" id="IPR050483">
    <property type="entry name" value="CoA-transferase_III_domain"/>
</dbReference>
<dbReference type="Proteomes" id="UP000216020">
    <property type="component" value="Unassembled WGS sequence"/>
</dbReference>
<dbReference type="InterPro" id="IPR023606">
    <property type="entry name" value="CoA-Trfase_III_dom_1_sf"/>
</dbReference>
<dbReference type="OrthoDB" id="5294844at2"/>
<dbReference type="AlphaFoldDB" id="A0A261SJP8"/>
<dbReference type="RefSeq" id="WP_094851334.1">
    <property type="nucleotide sequence ID" value="NZ_NEVM01000001.1"/>
</dbReference>
<dbReference type="GO" id="GO:0008410">
    <property type="term" value="F:CoA-transferase activity"/>
    <property type="evidence" value="ECO:0007669"/>
    <property type="project" value="TreeGrafter"/>
</dbReference>
<keyword evidence="3" id="KW-1185">Reference proteome</keyword>
<gene>
    <name evidence="2" type="ORF">CAL29_02015</name>
</gene>
<comment type="caution">
    <text evidence="2">The sequence shown here is derived from an EMBL/GenBank/DDBJ whole genome shotgun (WGS) entry which is preliminary data.</text>
</comment>